<feature type="compositionally biased region" description="Basic and acidic residues" evidence="5">
    <location>
        <begin position="1531"/>
        <end position="1542"/>
    </location>
</feature>
<feature type="region of interest" description="Disordered" evidence="5">
    <location>
        <begin position="1036"/>
        <end position="1067"/>
    </location>
</feature>
<dbReference type="PANTHER" id="PTHR21597:SF0">
    <property type="entry name" value="THO COMPLEX SUBUNIT 2"/>
    <property type="match status" value="1"/>
</dbReference>
<dbReference type="OrthoDB" id="29024at2759"/>
<dbReference type="FunCoup" id="A0A369JGZ8">
    <property type="interactions" value="712"/>
</dbReference>
<evidence type="ECO:0000256" key="1">
    <source>
        <dbReference type="ARBA" id="ARBA00004123"/>
    </source>
</evidence>
<evidence type="ECO:0000313" key="9">
    <source>
        <dbReference type="EMBL" id="RDB20480.1"/>
    </source>
</evidence>
<dbReference type="PANTHER" id="PTHR21597">
    <property type="entry name" value="THO2 PROTEIN"/>
    <property type="match status" value="1"/>
</dbReference>
<dbReference type="InterPro" id="IPR032302">
    <property type="entry name" value="THOC2_N"/>
</dbReference>
<feature type="compositionally biased region" description="Low complexity" evidence="5">
    <location>
        <begin position="1580"/>
        <end position="1596"/>
    </location>
</feature>
<gene>
    <name evidence="9" type="primary">tho2</name>
    <name evidence="9" type="ORF">Hypma_012482</name>
</gene>
<evidence type="ECO:0000259" key="7">
    <source>
        <dbReference type="Pfam" id="PF11732"/>
    </source>
</evidence>
<comment type="subcellular location">
    <subcellularLocation>
        <location evidence="1">Nucleus</location>
    </subcellularLocation>
</comment>
<feature type="domain" description="THO complex subunitTHOC2 N-terminal" evidence="7">
    <location>
        <begin position="738"/>
        <end position="813"/>
    </location>
</feature>
<dbReference type="GO" id="GO:0003729">
    <property type="term" value="F:mRNA binding"/>
    <property type="evidence" value="ECO:0007669"/>
    <property type="project" value="TreeGrafter"/>
</dbReference>
<evidence type="ECO:0000313" key="10">
    <source>
        <dbReference type="Proteomes" id="UP000076154"/>
    </source>
</evidence>
<feature type="compositionally biased region" description="Basic and acidic residues" evidence="5">
    <location>
        <begin position="1863"/>
        <end position="1917"/>
    </location>
</feature>
<dbReference type="GO" id="GO:0000445">
    <property type="term" value="C:THO complex part of transcription export complex"/>
    <property type="evidence" value="ECO:0007669"/>
    <property type="project" value="TreeGrafter"/>
</dbReference>
<dbReference type="EMBL" id="LUEZ02000062">
    <property type="protein sequence ID" value="RDB20480.1"/>
    <property type="molecule type" value="Genomic_DNA"/>
</dbReference>
<feature type="compositionally biased region" description="Polar residues" evidence="5">
    <location>
        <begin position="445"/>
        <end position="457"/>
    </location>
</feature>
<feature type="compositionally biased region" description="Polar residues" evidence="5">
    <location>
        <begin position="1988"/>
        <end position="2003"/>
    </location>
</feature>
<comment type="similarity">
    <text evidence="2">Belongs to the THOC2 family.</text>
</comment>
<feature type="region of interest" description="Disordered" evidence="5">
    <location>
        <begin position="443"/>
        <end position="468"/>
    </location>
</feature>
<dbReference type="Pfam" id="PF11732">
    <property type="entry name" value="Thoc2"/>
    <property type="match status" value="1"/>
</dbReference>
<keyword evidence="4" id="KW-0539">Nucleus</keyword>
<feature type="compositionally biased region" description="Low complexity" evidence="5">
    <location>
        <begin position="1671"/>
        <end position="1702"/>
    </location>
</feature>
<dbReference type="Proteomes" id="UP000076154">
    <property type="component" value="Unassembled WGS sequence"/>
</dbReference>
<dbReference type="STRING" id="39966.A0A369JGZ8"/>
<dbReference type="InterPro" id="IPR040007">
    <property type="entry name" value="Tho2"/>
</dbReference>
<name>A0A369JGZ8_HYPMA</name>
<feature type="compositionally biased region" description="Basic and acidic residues" evidence="5">
    <location>
        <begin position="2098"/>
        <end position="2108"/>
    </location>
</feature>
<evidence type="ECO:0000256" key="3">
    <source>
        <dbReference type="ARBA" id="ARBA00019596"/>
    </source>
</evidence>
<evidence type="ECO:0000259" key="6">
    <source>
        <dbReference type="Pfam" id="PF11262"/>
    </source>
</evidence>
<comment type="caution">
    <text evidence="9">The sequence shown here is derived from an EMBL/GenBank/DDBJ whole genome shotgun (WGS) entry which is preliminary data.</text>
</comment>
<feature type="compositionally biased region" description="Low complexity" evidence="5">
    <location>
        <begin position="1933"/>
        <end position="1943"/>
    </location>
</feature>
<dbReference type="InParanoid" id="A0A369JGZ8"/>
<dbReference type="Pfam" id="PF16134">
    <property type="entry name" value="THOC2_N"/>
    <property type="match status" value="1"/>
</dbReference>
<feature type="compositionally biased region" description="Basic and acidic residues" evidence="5">
    <location>
        <begin position="1647"/>
        <end position="1664"/>
    </location>
</feature>
<proteinExistence type="inferred from homology"/>
<keyword evidence="10" id="KW-1185">Reference proteome</keyword>
<evidence type="ECO:0000259" key="8">
    <source>
        <dbReference type="Pfam" id="PF16134"/>
    </source>
</evidence>
<evidence type="ECO:0000256" key="4">
    <source>
        <dbReference type="ARBA" id="ARBA00023242"/>
    </source>
</evidence>
<accession>A0A369JGZ8</accession>
<evidence type="ECO:0000256" key="5">
    <source>
        <dbReference type="SAM" id="MobiDB-lite"/>
    </source>
</evidence>
<dbReference type="InterPro" id="IPR021726">
    <property type="entry name" value="THO_THOC2_N"/>
</dbReference>
<feature type="compositionally biased region" description="Basic and acidic residues" evidence="5">
    <location>
        <begin position="1703"/>
        <end position="1826"/>
    </location>
</feature>
<feature type="compositionally biased region" description="Basic and acidic residues" evidence="5">
    <location>
        <begin position="1569"/>
        <end position="1579"/>
    </location>
</feature>
<reference evidence="9" key="1">
    <citation type="submission" date="2018-04" db="EMBL/GenBank/DDBJ databases">
        <title>Whole genome sequencing of Hypsizygus marmoreus.</title>
        <authorList>
            <person name="Choi I.-G."/>
            <person name="Min B."/>
            <person name="Kim J.-G."/>
            <person name="Kim S."/>
            <person name="Oh Y.-L."/>
            <person name="Kong W.-S."/>
            <person name="Park H."/>
            <person name="Jeong J."/>
            <person name="Song E.-S."/>
        </authorList>
    </citation>
    <scope>NUCLEOTIDE SEQUENCE [LARGE SCALE GENOMIC DNA]</scope>
    <source>
        <strain evidence="9">51987-8</strain>
    </source>
</reference>
<sequence>MDVVNNVRGYLSAWSKGGESECRNSLFAPHCNPTNPSCLDTLTTAYHTLLCSVLQTWSPKHTLSPVAFVEFVQSVLASLPSSSSSSAITSANAVIFGETLVDMIWSVDAELDEVLADTKVALTTCDNQEAAASSGVAALLSKTKKAKQNAENDKETIQVIVKKFLDLGIVNPDFCRERLDSAVLANVGLIQDKGSLDKKEIRTRTGLFYKQNKFNLLREQSEGYSKLTVELTSSLGPAHASLTGRPTESYEAIEDRARPVWEKVISLIGYFDLDPNRVLDVILDVLSVHLATHYTFFLALLSFSPWTTSYRRPVADSEGSMLVDLPPGSFRGKCLDEILTLADPATRDSVPVLTGNRPRVLAQVLGFKFAYYQSPEVTEATPKNLYFMAAILIREGFITLEDLYPHILPEDGDMDNLRKEYVANVQSRISGAKTSQLAMAAPLESASSSSHNKTKASTPAELKKAPEPKDCNQKVGLLTALLSVGALKPALAILSKFPWLVDARPEIADLMIRIMKFSLAPLYESLLVTKERNPSFTQPRTRYGPTGVASPPQRKPLLTLWAPTPPSTSTMEFVFFFPDWVQQVPICTSLIDLEDVIEPLMKFIGIHVSRDPLFLTKFLRLGRNHLQSTVPIDPATKKPNGEPDPDDPIRRFWFKILRVFLLPALPLIRGNAVCTVEVWNIIRQYETTARWRLYGEWKTTVYKSHPELRIRQVQADRESKGILRRLSHNTIDSLSGTVAKLAHSNPCIFFANAVHQIMAYDNLANVVIQALRYVTNMGFDVLVFIILDALANPNKERLKDDGVNTTDWLQSLASFTGMLFRRYSADLTPVLTYVVHQLHNGQTTELVVLRELIWKMAGIEPLPSLSDSQVAAMAGGPVLRIESVASATRGARLDPGDAVLKGPQRLGRGLLESSLALPLLIQVAQQRQACVFKAPDTHLKSLASLYDTTHGVLLQYLELLTSPSVIPPKDYATKVLPSIGELGVVYGICAPICMQIIRPVLHESLLETALAVQEQERVANEEAEKRLKAALTAKREPSAASRMASPNIGNSTASDALVDAKPPNEESQADDEVAMEVEQNFVAVAPPTPESPWLPELSALFDDIKKIAPGNSYDVMGPGFYVTFWQLSTYDLSPPAAKYDEEGAALLALSRQEDIKYNAADRSVDRTRRLTASSHRIRRERYLDTMVALTTEFKKQTASRAFTMKRLSREKLHWFSHIPKAIILVGSIIEHCIQPRCLLSPMDADFCAQFIKVLHIQGTPGFHTLNLYDKLLGDHVKVVLFSCSEYEAHNYGRFLLGVLSDLYKWHQDEQLYHADNRTTIRGKVVFHPGFQRTWTNKPVVESALLDFAGFRMILRKWHRKLAKCFAECIQTGEFMHVYNAIIVMKELLPVFPLASVTDTGASLDAAMDRFLENEERGDLKILGRAYSAGLKKREPLWAMPKKVPPPPTGTTPPTPSQQNDKVRSNVAPPTGPSSQTVPSSDGRRVPAVPAPTAPSGPRAQLLGTTPATIEKSTSNGISSAKLAMDSIPRPEVVKRVRPDNKHSQSPKPPGEPVFSQPDIVKSSMPPHISELRASMRDDSAPSSSPRSRLNSPAAARDSPHSQPSPSGLGKEPPQSPRSHRPEDKARPDALPAMPPPVVPSQTPSAQELRETAKQSIVRSDKLEVTRNVNGSAAPSPRHRSPSPMSRPGTRNPSSDSRASGGRSRSDRGTNDGERDERRAERDNRQESRDHAATLGRRDSITHTRERSGRERERTSTRDSDKDKDGDRERDRGRDRHGDREKERDRDRDSDRARDRERERDRERDRDRHRRDDKDRDRDGRKERDANRGQAGAPQDDRPAPTRPDLSRHRTSQGEEGLGKRRRPADDDPERSSKRSSRKDGHREDRGRRPLDKDGHERTRESDRRRKDRDVSGGDEPRGPPSPSDKLGDKRGPPEITSSTPPSIKAQPPIAPRAMSSVDVARGGKPEPSSGRDRHRDHHASNGPATGPRSVSQPHPDSGGSQILGSLHSRIGGKEPPRPPPLQQSIDSYRSEPQRKEDDRETRKRTASDRDGNEPPPASAGELMQAPKRPRIVRDRYGPGRGGSNSHAVAKKLLPIDHSASDKTRGRRD</sequence>
<dbReference type="InterPro" id="IPR021418">
    <property type="entry name" value="THO_THOC2_C"/>
</dbReference>
<feature type="compositionally biased region" description="Basic and acidic residues" evidence="5">
    <location>
        <begin position="2028"/>
        <end position="2052"/>
    </location>
</feature>
<feature type="compositionally biased region" description="Basic and acidic residues" evidence="5">
    <location>
        <begin position="1834"/>
        <end position="1847"/>
    </location>
</feature>
<feature type="domain" description="THO complex subunitTHOC2 C-terminal" evidence="6">
    <location>
        <begin position="1115"/>
        <end position="1429"/>
    </location>
</feature>
<feature type="domain" description="THO complex subunit 2 N-terminal" evidence="8">
    <location>
        <begin position="104"/>
        <end position="733"/>
    </location>
</feature>
<feature type="region of interest" description="Disordered" evidence="5">
    <location>
        <begin position="1436"/>
        <end position="2108"/>
    </location>
</feature>
<protein>
    <recommendedName>
        <fullName evidence="3">THO complex subunit 2</fullName>
    </recommendedName>
</protein>
<dbReference type="Pfam" id="PF11262">
    <property type="entry name" value="Tho2"/>
    <property type="match status" value="1"/>
</dbReference>
<feature type="compositionally biased region" description="Pro residues" evidence="5">
    <location>
        <begin position="1442"/>
        <end position="1455"/>
    </location>
</feature>
<organism evidence="9 10">
    <name type="scientific">Hypsizygus marmoreus</name>
    <name type="common">White beech mushroom</name>
    <name type="synonym">Agaricus marmoreus</name>
    <dbReference type="NCBI Taxonomy" id="39966"/>
    <lineage>
        <taxon>Eukaryota</taxon>
        <taxon>Fungi</taxon>
        <taxon>Dikarya</taxon>
        <taxon>Basidiomycota</taxon>
        <taxon>Agaricomycotina</taxon>
        <taxon>Agaricomycetes</taxon>
        <taxon>Agaricomycetidae</taxon>
        <taxon>Agaricales</taxon>
        <taxon>Tricholomatineae</taxon>
        <taxon>Lyophyllaceae</taxon>
        <taxon>Hypsizygus</taxon>
    </lineage>
</organism>
<evidence type="ECO:0000256" key="2">
    <source>
        <dbReference type="ARBA" id="ARBA00007857"/>
    </source>
</evidence>
<feature type="compositionally biased region" description="Basic and acidic residues" evidence="5">
    <location>
        <begin position="1961"/>
        <end position="1973"/>
    </location>
</feature>
<dbReference type="GO" id="GO:0006397">
    <property type="term" value="P:mRNA processing"/>
    <property type="evidence" value="ECO:0007669"/>
    <property type="project" value="InterPro"/>
</dbReference>
<feature type="compositionally biased region" description="Polar residues" evidence="5">
    <location>
        <begin position="1502"/>
        <end position="1518"/>
    </location>
</feature>
<dbReference type="GO" id="GO:0006406">
    <property type="term" value="P:mRNA export from nucleus"/>
    <property type="evidence" value="ECO:0007669"/>
    <property type="project" value="InterPro"/>
</dbReference>